<reference evidence="2 3" key="1">
    <citation type="submission" date="2014-07" db="EMBL/GenBank/DDBJ databases">
        <title>Whole Genome Sequence of the Amycolatopsis methanolica 239.</title>
        <authorList>
            <person name="Tang B."/>
        </authorList>
    </citation>
    <scope>NUCLEOTIDE SEQUENCE [LARGE SCALE GENOMIC DNA]</scope>
    <source>
        <strain evidence="2 3">239</strain>
    </source>
</reference>
<keyword evidence="1" id="KW-0472">Membrane</keyword>
<keyword evidence="1" id="KW-0812">Transmembrane</keyword>
<dbReference type="OrthoDB" id="3692386at2"/>
<dbReference type="KEGG" id="amq:AMETH_1265"/>
<keyword evidence="2" id="KW-0969">Cilium</keyword>
<dbReference type="HOGENOM" id="CLU_1340932_0_0_11"/>
<dbReference type="STRING" id="1068978.AMETH_1265"/>
<keyword evidence="2" id="KW-0966">Cell projection</keyword>
<keyword evidence="2" id="KW-0282">Flagellum</keyword>
<proteinExistence type="predicted"/>
<feature type="transmembrane region" description="Helical" evidence="1">
    <location>
        <begin position="12"/>
        <end position="35"/>
    </location>
</feature>
<keyword evidence="3" id="KW-1185">Reference proteome</keyword>
<dbReference type="RefSeq" id="WP_017987218.1">
    <property type="nucleotide sequence ID" value="NZ_AQUL01000001.1"/>
</dbReference>
<dbReference type="PATRIC" id="fig|1068978.7.peg.1333"/>
<keyword evidence="1" id="KW-1133">Transmembrane helix</keyword>
<dbReference type="EMBL" id="CP009110">
    <property type="protein sequence ID" value="AIJ21357.1"/>
    <property type="molecule type" value="Genomic_DNA"/>
</dbReference>
<dbReference type="AlphaFoldDB" id="A0A076MU49"/>
<dbReference type="Proteomes" id="UP000062973">
    <property type="component" value="Chromosome"/>
</dbReference>
<evidence type="ECO:0000256" key="1">
    <source>
        <dbReference type="SAM" id="Phobius"/>
    </source>
</evidence>
<accession>A0A076MU49</accession>
<organism evidence="2 3">
    <name type="scientific">Amycolatopsis methanolica 239</name>
    <dbReference type="NCBI Taxonomy" id="1068978"/>
    <lineage>
        <taxon>Bacteria</taxon>
        <taxon>Bacillati</taxon>
        <taxon>Actinomycetota</taxon>
        <taxon>Actinomycetes</taxon>
        <taxon>Pseudonocardiales</taxon>
        <taxon>Pseudonocardiaceae</taxon>
        <taxon>Amycolatopsis</taxon>
        <taxon>Amycolatopsis methanolica group</taxon>
    </lineage>
</organism>
<evidence type="ECO:0000313" key="3">
    <source>
        <dbReference type="Proteomes" id="UP000062973"/>
    </source>
</evidence>
<evidence type="ECO:0000313" key="2">
    <source>
        <dbReference type="EMBL" id="AIJ21357.1"/>
    </source>
</evidence>
<sequence>MTSDVRRQRREMTLGIAIIVVLALGLAVSATGYLLTRNAGLADPPDAKPAPEHSALALVEPPGAPGPSGPFTLAALRSTVSLPQPMVDVLTAAGMSDGMRKTAVRAGVTIGLYALATGDPRGAVRAYGAGVELQGLAADRDLSLEGVMAYGTPVGAPLARFGAAYVLYDRVVVVETAGQGDAAHDVFRTTLDRQIELAPPSDRS</sequence>
<name>A0A076MU49_AMYME</name>
<gene>
    <name evidence="2" type="ORF">AMETH_1265</name>
</gene>
<protein>
    <submittedName>
        <fullName evidence="2">Flagellar basal body-associated protein FliL</fullName>
    </submittedName>
</protein>